<dbReference type="PANTHER" id="PTHR47245:SF2">
    <property type="entry name" value="PEPTIDYL-PROLYL CIS-TRANS ISOMERASE HP_0175-RELATED"/>
    <property type="match status" value="1"/>
</dbReference>
<keyword evidence="6" id="KW-1185">Reference proteome</keyword>
<feature type="compositionally biased region" description="Pro residues" evidence="2">
    <location>
        <begin position="412"/>
        <end position="422"/>
    </location>
</feature>
<sequence length="518" mass="52076">MKLPEVLTQGKTRWWLAGALAVLLVALLGGGIYWYQATHLPNGVALRVDGVDVTEEQLEEQVQVNRALYGVQPPTEPARLDTFRRDMAKSTAFALLLDRLASERQLAVADRQVSDVLARYITQYYGEGPEGRDRYVQDLLNQGTSEKKVLAELKRRMLLGLLRDQVTAGITVSDDEVRRTFDERRAELAIPERRELHNIVVREKTEADDVVAALHAGANFEQLAQQRSIDGATREQGGNLGVVAAGQLEQPYANIAFGAQVGSVYGPVATPYGFNIGKVVSVQPGAPAEWEKVAGPLKQMLIEEKAADKWQAFLIDELKNANVRYADKYRPANPDAVPDPEAGRPQQPQGAQAPGGAPGGAPAPGGPAPDPGGAPAPGGGPAPGSAPAPGAVRAPAPGAPGAAPAPGASAPAPAPGVAPAPAPGASAPAPGAPVPGGVPVPAPGTAPGPGGSAAAPGGVPVPGGAPAPGGVTAPGGAPVPGVPAPGAAAAPAPAPGAASAPGAPGPGAVPAPGAEGPK</sequence>
<dbReference type="RefSeq" id="WP_185063821.1">
    <property type="nucleotide sequence ID" value="NZ_BAABJP010000045.1"/>
</dbReference>
<evidence type="ECO:0000313" key="6">
    <source>
        <dbReference type="Proteomes" id="UP001428817"/>
    </source>
</evidence>
<dbReference type="PANTHER" id="PTHR47245">
    <property type="entry name" value="PEPTIDYLPROLYL ISOMERASE"/>
    <property type="match status" value="1"/>
</dbReference>
<dbReference type="PROSITE" id="PS01096">
    <property type="entry name" value="PPIC_PPIASE_1"/>
    <property type="match status" value="1"/>
</dbReference>
<feature type="compositionally biased region" description="Low complexity" evidence="2">
    <location>
        <begin position="484"/>
        <end position="502"/>
    </location>
</feature>
<reference evidence="6" key="1">
    <citation type="journal article" date="2019" name="Int. J. Syst. Evol. Microbiol.">
        <title>The Global Catalogue of Microorganisms (GCM) 10K type strain sequencing project: providing services to taxonomists for standard genome sequencing and annotation.</title>
        <authorList>
            <consortium name="The Broad Institute Genomics Platform"/>
            <consortium name="The Broad Institute Genome Sequencing Center for Infectious Disease"/>
            <person name="Wu L."/>
            <person name="Ma J."/>
        </authorList>
    </citation>
    <scope>NUCLEOTIDE SEQUENCE [LARGE SCALE GENOMIC DNA]</scope>
    <source>
        <strain evidence="6">JCM 18303</strain>
    </source>
</reference>
<gene>
    <name evidence="5" type="ORF">GCM10023321_68420</name>
</gene>
<feature type="transmembrane region" description="Helical" evidence="3">
    <location>
        <begin position="12"/>
        <end position="35"/>
    </location>
</feature>
<proteinExistence type="predicted"/>
<accession>A0ABP9R2G8</accession>
<keyword evidence="1" id="KW-0697">Rotamase</keyword>
<feature type="region of interest" description="Disordered" evidence="2">
    <location>
        <begin position="329"/>
        <end position="518"/>
    </location>
</feature>
<keyword evidence="1" id="KW-0413">Isomerase</keyword>
<dbReference type="Pfam" id="PF13624">
    <property type="entry name" value="SurA_N_3"/>
    <property type="match status" value="1"/>
</dbReference>
<name>A0ABP9R2G8_9PSEU</name>
<keyword evidence="3" id="KW-0472">Membrane</keyword>
<comment type="caution">
    <text evidence="5">The sequence shown here is derived from an EMBL/GenBank/DDBJ whole genome shotgun (WGS) entry which is preliminary data.</text>
</comment>
<keyword evidence="3" id="KW-0812">Transmembrane</keyword>
<organism evidence="5 6">
    <name type="scientific">Pseudonocardia eucalypti</name>
    <dbReference type="NCBI Taxonomy" id="648755"/>
    <lineage>
        <taxon>Bacteria</taxon>
        <taxon>Bacillati</taxon>
        <taxon>Actinomycetota</taxon>
        <taxon>Actinomycetes</taxon>
        <taxon>Pseudonocardiales</taxon>
        <taxon>Pseudonocardiaceae</taxon>
        <taxon>Pseudonocardia</taxon>
    </lineage>
</organism>
<dbReference type="InterPro" id="IPR023058">
    <property type="entry name" value="PPIase_PpiC_CS"/>
</dbReference>
<dbReference type="SUPFAM" id="SSF54534">
    <property type="entry name" value="FKBP-like"/>
    <property type="match status" value="1"/>
</dbReference>
<dbReference type="InterPro" id="IPR000297">
    <property type="entry name" value="PPIase_PpiC"/>
</dbReference>
<dbReference type="Proteomes" id="UP001428817">
    <property type="component" value="Unassembled WGS sequence"/>
</dbReference>
<protein>
    <recommendedName>
        <fullName evidence="4">PpiC domain-containing protein</fullName>
    </recommendedName>
</protein>
<dbReference type="InterPro" id="IPR050245">
    <property type="entry name" value="PrsA_foldase"/>
</dbReference>
<dbReference type="SUPFAM" id="SSF109998">
    <property type="entry name" value="Triger factor/SurA peptide-binding domain-like"/>
    <property type="match status" value="1"/>
</dbReference>
<dbReference type="Pfam" id="PF00639">
    <property type="entry name" value="Rotamase"/>
    <property type="match status" value="1"/>
</dbReference>
<feature type="domain" description="PpiC" evidence="4">
    <location>
        <begin position="191"/>
        <end position="281"/>
    </location>
</feature>
<evidence type="ECO:0000313" key="5">
    <source>
        <dbReference type="EMBL" id="GAA5170786.1"/>
    </source>
</evidence>
<evidence type="ECO:0000256" key="1">
    <source>
        <dbReference type="PROSITE-ProRule" id="PRU00278"/>
    </source>
</evidence>
<evidence type="ECO:0000256" key="3">
    <source>
        <dbReference type="SAM" id="Phobius"/>
    </source>
</evidence>
<dbReference type="Gene3D" id="3.10.50.40">
    <property type="match status" value="1"/>
</dbReference>
<feature type="compositionally biased region" description="Low complexity" evidence="2">
    <location>
        <begin position="387"/>
        <end position="411"/>
    </location>
</feature>
<keyword evidence="3" id="KW-1133">Transmembrane helix</keyword>
<evidence type="ECO:0000259" key="4">
    <source>
        <dbReference type="PROSITE" id="PS50198"/>
    </source>
</evidence>
<evidence type="ECO:0000256" key="2">
    <source>
        <dbReference type="SAM" id="MobiDB-lite"/>
    </source>
</evidence>
<dbReference type="InterPro" id="IPR046357">
    <property type="entry name" value="PPIase_dom_sf"/>
</dbReference>
<dbReference type="PROSITE" id="PS50198">
    <property type="entry name" value="PPIC_PPIASE_2"/>
    <property type="match status" value="1"/>
</dbReference>
<feature type="compositionally biased region" description="Pro residues" evidence="2">
    <location>
        <begin position="364"/>
        <end position="386"/>
    </location>
</feature>
<dbReference type="InterPro" id="IPR027304">
    <property type="entry name" value="Trigger_fact/SurA_dom_sf"/>
</dbReference>
<feature type="compositionally biased region" description="Pro residues" evidence="2">
    <location>
        <begin position="430"/>
        <end position="446"/>
    </location>
</feature>
<feature type="compositionally biased region" description="Low complexity" evidence="2">
    <location>
        <begin position="452"/>
        <end position="476"/>
    </location>
</feature>
<dbReference type="EMBL" id="BAABJP010000045">
    <property type="protein sequence ID" value="GAA5170786.1"/>
    <property type="molecule type" value="Genomic_DNA"/>
</dbReference>
<feature type="compositionally biased region" description="Low complexity" evidence="2">
    <location>
        <begin position="343"/>
        <end position="355"/>
    </location>
</feature>